<evidence type="ECO:0000256" key="10">
    <source>
        <dbReference type="ARBA" id="ARBA00023180"/>
    </source>
</evidence>
<evidence type="ECO:0000256" key="9">
    <source>
        <dbReference type="ARBA" id="ARBA00023136"/>
    </source>
</evidence>
<evidence type="ECO:0000256" key="1">
    <source>
        <dbReference type="ARBA" id="ARBA00004651"/>
    </source>
</evidence>
<dbReference type="InterPro" id="IPR039261">
    <property type="entry name" value="FNR_nucleotide-bd"/>
</dbReference>
<dbReference type="Gene3D" id="2.40.30.10">
    <property type="entry name" value="Translation factors"/>
    <property type="match status" value="1"/>
</dbReference>
<dbReference type="SUPFAM" id="SSF63380">
    <property type="entry name" value="Riboflavin synthase domain-like"/>
    <property type="match status" value="1"/>
</dbReference>
<feature type="transmembrane region" description="Helical" evidence="12">
    <location>
        <begin position="164"/>
        <end position="186"/>
    </location>
</feature>
<keyword evidence="2" id="KW-1003">Cell membrane</keyword>
<evidence type="ECO:0000256" key="4">
    <source>
        <dbReference type="ARBA" id="ARBA00022692"/>
    </source>
</evidence>
<dbReference type="InterPro" id="IPR000778">
    <property type="entry name" value="Cyt_b245_heavy_chain"/>
</dbReference>
<dbReference type="SFLD" id="SFLDG01168">
    <property type="entry name" value="Ferric_reductase_subgroup_(FRE"/>
    <property type="match status" value="1"/>
</dbReference>
<dbReference type="AlphaFoldDB" id="A0A7M5UGL6"/>
<evidence type="ECO:0000313" key="14">
    <source>
        <dbReference type="EnsemblMetazoa" id="CLYHEMP000819.1"/>
    </source>
</evidence>
<dbReference type="InterPro" id="IPR017927">
    <property type="entry name" value="FAD-bd_FR_type"/>
</dbReference>
<dbReference type="Pfam" id="PF08030">
    <property type="entry name" value="NAD_binding_6"/>
    <property type="match status" value="1"/>
</dbReference>
<evidence type="ECO:0000256" key="5">
    <source>
        <dbReference type="ARBA" id="ARBA00022723"/>
    </source>
</evidence>
<evidence type="ECO:0000256" key="3">
    <source>
        <dbReference type="ARBA" id="ARBA00022617"/>
    </source>
</evidence>
<dbReference type="PANTHER" id="PTHR11972">
    <property type="entry name" value="NADPH OXIDASE"/>
    <property type="match status" value="1"/>
</dbReference>
<evidence type="ECO:0000313" key="15">
    <source>
        <dbReference type="Proteomes" id="UP000594262"/>
    </source>
</evidence>
<dbReference type="InterPro" id="IPR013112">
    <property type="entry name" value="FAD-bd_8"/>
</dbReference>
<dbReference type="PROSITE" id="PS51384">
    <property type="entry name" value="FAD_FR"/>
    <property type="match status" value="1"/>
</dbReference>
<dbReference type="Gene3D" id="3.40.50.80">
    <property type="entry name" value="Nucleotide-binding domain of ferredoxin-NADP reductase (FNR) module"/>
    <property type="match status" value="1"/>
</dbReference>
<dbReference type="InterPro" id="IPR017938">
    <property type="entry name" value="Riboflavin_synthase-like_b-brl"/>
</dbReference>
<evidence type="ECO:0000259" key="13">
    <source>
        <dbReference type="PROSITE" id="PS51384"/>
    </source>
</evidence>
<dbReference type="EnsemblMetazoa" id="CLYHEMT000819.1">
    <property type="protein sequence ID" value="CLYHEMP000819.1"/>
    <property type="gene ID" value="CLYHEMG000819"/>
</dbReference>
<dbReference type="FunFam" id="3.40.50.80:FF:000004">
    <property type="entry name" value="NADPH oxidase isoform 2"/>
    <property type="match status" value="1"/>
</dbReference>
<evidence type="ECO:0000256" key="7">
    <source>
        <dbReference type="ARBA" id="ARBA00023002"/>
    </source>
</evidence>
<dbReference type="GO" id="GO:0043020">
    <property type="term" value="C:NADPH oxidase complex"/>
    <property type="evidence" value="ECO:0007669"/>
    <property type="project" value="TreeGrafter"/>
</dbReference>
<keyword evidence="15" id="KW-1185">Reference proteome</keyword>
<keyword evidence="5" id="KW-0479">Metal-binding</keyword>
<dbReference type="Pfam" id="PF01794">
    <property type="entry name" value="Ferric_reduct"/>
    <property type="match status" value="1"/>
</dbReference>
<dbReference type="FunFam" id="2.40.30.10:FF:000030">
    <property type="entry name" value="cytochrome b-245 heavy chain"/>
    <property type="match status" value="1"/>
</dbReference>
<dbReference type="GeneID" id="136809360"/>
<feature type="transmembrane region" description="Helical" evidence="12">
    <location>
        <begin position="198"/>
        <end position="218"/>
    </location>
</feature>
<keyword evidence="7" id="KW-0560">Oxidoreductase</keyword>
<comment type="subcellular location">
    <subcellularLocation>
        <location evidence="1">Cell membrane</location>
        <topology evidence="1">Multi-pass membrane protein</topology>
    </subcellularLocation>
</comment>
<proteinExistence type="predicted"/>
<dbReference type="Proteomes" id="UP000594262">
    <property type="component" value="Unplaced"/>
</dbReference>
<dbReference type="OrthoDB" id="167398at2759"/>
<sequence length="559" mass="64562">MGFWVNEFPKYFVLFIWLGINVMLFALDYIKFDDEKKYFYLKYIVKTGLPVARGSAAMLNFNCMLILFPVCRNLLSLIRDFPFLPHAVGRIMDKNITFHRMIAYMICFATALHLGAHIFNFEYLIASRDATTGLTKYLNDFKDGEDKDRLNPIESAGLDPVLELLQTVAGITGVIITISLITMVSSSTELIRRSYFEVFWFTHHLFVVFFIGMLFHGFGELLRSQNNTSEHNPEYCSQDDRYNTDSECQKPPRFSAAGPQSWKWIIAPMGLYLIERCIRFYRSFQTCEVKKVVKHPSKVIEVQMRKPGFRAQAGQYIFLHCPSISPLEWHPFTLTSCPEEDFFSVHIRIVGDWTQALSNSCGNDTDNVDVSKIPRLACDGPFGTASTDVFRHENVICCGAGIGVTPFASILKSIWYRQQRKDTTLRIKKVYFYWICPDTNAFEWFSDLLQSLEQQMMEKGEMGFLEYNIYLTRGWGKGDARNIILHENDEEDVITGLKQKTNFGRPNWDEIFRTTAIKHKGSDVGVFFCGPAILSHTLHEMSNKHSNETTKFYYNKENF</sequence>
<dbReference type="CDD" id="cd06186">
    <property type="entry name" value="NOX_Duox_like_FAD_NADP"/>
    <property type="match status" value="1"/>
</dbReference>
<dbReference type="SFLD" id="SFLDG01169">
    <property type="entry name" value="NADPH_oxidase_subgroup_(NOX)"/>
    <property type="match status" value="1"/>
</dbReference>
<dbReference type="PRINTS" id="PR00466">
    <property type="entry name" value="GP91PHOX"/>
</dbReference>
<dbReference type="InterPro" id="IPR050369">
    <property type="entry name" value="RBOH/FRE"/>
</dbReference>
<keyword evidence="8" id="KW-0408">Iron</keyword>
<dbReference type="GO" id="GO:0016175">
    <property type="term" value="F:superoxide-generating NAD(P)H oxidase activity"/>
    <property type="evidence" value="ECO:0007669"/>
    <property type="project" value="TreeGrafter"/>
</dbReference>
<dbReference type="SUPFAM" id="SSF52343">
    <property type="entry name" value="Ferredoxin reductase-like, C-terminal NADP-linked domain"/>
    <property type="match status" value="1"/>
</dbReference>
<keyword evidence="3" id="KW-0349">Heme</keyword>
<dbReference type="GO" id="GO:0046872">
    <property type="term" value="F:metal ion binding"/>
    <property type="evidence" value="ECO:0007669"/>
    <property type="project" value="UniProtKB-KW"/>
</dbReference>
<dbReference type="InterPro" id="IPR013130">
    <property type="entry name" value="Fe3_Rdtase_TM_dom"/>
</dbReference>
<evidence type="ECO:0000256" key="12">
    <source>
        <dbReference type="SAM" id="Phobius"/>
    </source>
</evidence>
<accession>A0A7M5UGL6</accession>
<protein>
    <recommendedName>
        <fullName evidence="13">FAD-binding FR-type domain-containing protein</fullName>
    </recommendedName>
</protein>
<dbReference type="GO" id="GO:0006952">
    <property type="term" value="P:defense response"/>
    <property type="evidence" value="ECO:0007669"/>
    <property type="project" value="TreeGrafter"/>
</dbReference>
<feature type="transmembrane region" description="Helical" evidence="12">
    <location>
        <begin position="12"/>
        <end position="30"/>
    </location>
</feature>
<dbReference type="PANTHER" id="PTHR11972:SF153">
    <property type="entry name" value="SUPEROXIDE-GENERATING NADPH OXIDASE HEAVY CHAIN SUBUNIT A"/>
    <property type="match status" value="1"/>
</dbReference>
<keyword evidence="9 12" id="KW-0472">Membrane</keyword>
<feature type="transmembrane region" description="Helical" evidence="12">
    <location>
        <begin position="101"/>
        <end position="119"/>
    </location>
</feature>
<evidence type="ECO:0000256" key="11">
    <source>
        <dbReference type="ARBA" id="ARBA00049908"/>
    </source>
</evidence>
<reference evidence="14" key="1">
    <citation type="submission" date="2021-01" db="UniProtKB">
        <authorList>
            <consortium name="EnsemblMetazoa"/>
        </authorList>
    </citation>
    <scope>IDENTIFICATION</scope>
</reference>
<keyword evidence="4 12" id="KW-0812">Transmembrane</keyword>
<keyword evidence="10" id="KW-0325">Glycoprotein</keyword>
<keyword evidence="6 12" id="KW-1133">Transmembrane helix</keyword>
<dbReference type="RefSeq" id="XP_066921979.1">
    <property type="nucleotide sequence ID" value="XM_067065878.1"/>
</dbReference>
<evidence type="ECO:0000256" key="8">
    <source>
        <dbReference type="ARBA" id="ARBA00023004"/>
    </source>
</evidence>
<dbReference type="GO" id="GO:0042554">
    <property type="term" value="P:superoxide anion generation"/>
    <property type="evidence" value="ECO:0007669"/>
    <property type="project" value="TreeGrafter"/>
</dbReference>
<evidence type="ECO:0000256" key="6">
    <source>
        <dbReference type="ARBA" id="ARBA00022989"/>
    </source>
</evidence>
<comment type="catalytic activity">
    <reaction evidence="11">
        <text>NADPH + 2 O2 = 2 superoxide + NADP(+) + H(+)</text>
        <dbReference type="Rhea" id="RHEA:63180"/>
        <dbReference type="ChEBI" id="CHEBI:15378"/>
        <dbReference type="ChEBI" id="CHEBI:15379"/>
        <dbReference type="ChEBI" id="CHEBI:18421"/>
        <dbReference type="ChEBI" id="CHEBI:57783"/>
        <dbReference type="ChEBI" id="CHEBI:58349"/>
    </reaction>
</comment>
<organism evidence="14 15">
    <name type="scientific">Clytia hemisphaerica</name>
    <dbReference type="NCBI Taxonomy" id="252671"/>
    <lineage>
        <taxon>Eukaryota</taxon>
        <taxon>Metazoa</taxon>
        <taxon>Cnidaria</taxon>
        <taxon>Hydrozoa</taxon>
        <taxon>Hydroidolina</taxon>
        <taxon>Leptothecata</taxon>
        <taxon>Obeliida</taxon>
        <taxon>Clytiidae</taxon>
        <taxon>Clytia</taxon>
    </lineage>
</organism>
<dbReference type="Pfam" id="PF08022">
    <property type="entry name" value="FAD_binding_8"/>
    <property type="match status" value="1"/>
</dbReference>
<evidence type="ECO:0000256" key="2">
    <source>
        <dbReference type="ARBA" id="ARBA00022475"/>
    </source>
</evidence>
<name>A0A7M5UGL6_9CNID</name>
<dbReference type="InterPro" id="IPR013121">
    <property type="entry name" value="Fe_red_NAD-bd_6"/>
</dbReference>
<dbReference type="SFLD" id="SFLDS00052">
    <property type="entry name" value="Ferric_Reductase_Domain"/>
    <property type="match status" value="1"/>
</dbReference>
<feature type="domain" description="FAD-binding FR-type" evidence="13">
    <location>
        <begin position="282"/>
        <end position="388"/>
    </location>
</feature>